<name>A0A0N4TTP1_BRUPA</name>
<reference evidence="3" key="1">
    <citation type="submission" date="2017-02" db="UniProtKB">
        <authorList>
            <consortium name="WormBaseParasite"/>
        </authorList>
    </citation>
    <scope>IDENTIFICATION</scope>
</reference>
<evidence type="ECO:0000313" key="3">
    <source>
        <dbReference type="WBParaSite" id="BPAG_0001211601-mRNA-1"/>
    </source>
</evidence>
<dbReference type="Proteomes" id="UP000278627">
    <property type="component" value="Unassembled WGS sequence"/>
</dbReference>
<gene>
    <name evidence="1" type="ORF">BPAG_LOCUS12078</name>
</gene>
<keyword evidence="2" id="KW-1185">Reference proteome</keyword>
<sequence length="58" mass="6397">MSYAMMHACCVYMNVRMHLYNACALYACTGICVYECANVCKSKARVVVDDADSGAVLY</sequence>
<reference evidence="1 2" key="2">
    <citation type="submission" date="2018-11" db="EMBL/GenBank/DDBJ databases">
        <authorList>
            <consortium name="Pathogen Informatics"/>
        </authorList>
    </citation>
    <scope>NUCLEOTIDE SEQUENCE [LARGE SCALE GENOMIC DNA]</scope>
</reference>
<dbReference type="AlphaFoldDB" id="A0A0N4TTP1"/>
<proteinExistence type="predicted"/>
<protein>
    <submittedName>
        <fullName evidence="3">Very-long-chain 3-oxoacyl-CoA synthase</fullName>
    </submittedName>
</protein>
<evidence type="ECO:0000313" key="2">
    <source>
        <dbReference type="Proteomes" id="UP000278627"/>
    </source>
</evidence>
<dbReference type="WBParaSite" id="BPAG_0001211601-mRNA-1">
    <property type="protein sequence ID" value="BPAG_0001211601-mRNA-1"/>
    <property type="gene ID" value="BPAG_0001211601"/>
</dbReference>
<organism evidence="3">
    <name type="scientific">Brugia pahangi</name>
    <name type="common">Filarial nematode worm</name>
    <dbReference type="NCBI Taxonomy" id="6280"/>
    <lineage>
        <taxon>Eukaryota</taxon>
        <taxon>Metazoa</taxon>
        <taxon>Ecdysozoa</taxon>
        <taxon>Nematoda</taxon>
        <taxon>Chromadorea</taxon>
        <taxon>Rhabditida</taxon>
        <taxon>Spirurina</taxon>
        <taxon>Spiruromorpha</taxon>
        <taxon>Filarioidea</taxon>
        <taxon>Onchocercidae</taxon>
        <taxon>Brugia</taxon>
    </lineage>
</organism>
<dbReference type="EMBL" id="UZAD01013268">
    <property type="protein sequence ID" value="VDN93264.1"/>
    <property type="molecule type" value="Genomic_DNA"/>
</dbReference>
<accession>A0A0N4TTP1</accession>
<evidence type="ECO:0000313" key="1">
    <source>
        <dbReference type="EMBL" id="VDN93264.1"/>
    </source>
</evidence>